<proteinExistence type="predicted"/>
<dbReference type="RefSeq" id="WP_222968495.1">
    <property type="nucleotide sequence ID" value="NZ_JAINZZ010000067.1"/>
</dbReference>
<organism evidence="1 2">
    <name type="scientific">Actinacidiphila acidipaludis</name>
    <dbReference type="NCBI Taxonomy" id="2873382"/>
    <lineage>
        <taxon>Bacteria</taxon>
        <taxon>Bacillati</taxon>
        <taxon>Actinomycetota</taxon>
        <taxon>Actinomycetes</taxon>
        <taxon>Kitasatosporales</taxon>
        <taxon>Streptomycetaceae</taxon>
        <taxon>Actinacidiphila</taxon>
    </lineage>
</organism>
<comment type="caution">
    <text evidence="1">The sequence shown here is derived from an EMBL/GenBank/DDBJ whole genome shotgun (WGS) entry which is preliminary data.</text>
</comment>
<gene>
    <name evidence="1" type="ORF">K7862_32265</name>
</gene>
<reference evidence="1 2" key="1">
    <citation type="submission" date="2021-08" db="EMBL/GenBank/DDBJ databases">
        <title>WGS of actinomycetes from Thailand.</title>
        <authorList>
            <person name="Thawai C."/>
        </authorList>
    </citation>
    <scope>NUCLEOTIDE SEQUENCE [LARGE SCALE GENOMIC DNA]</scope>
    <source>
        <strain evidence="1 2">PLK6-54</strain>
    </source>
</reference>
<dbReference type="EMBL" id="JAINZZ010000067">
    <property type="protein sequence ID" value="MBY8882275.1"/>
    <property type="molecule type" value="Genomic_DNA"/>
</dbReference>
<accession>A0ABS7QGH7</accession>
<evidence type="ECO:0000313" key="2">
    <source>
        <dbReference type="Proteomes" id="UP000778578"/>
    </source>
</evidence>
<evidence type="ECO:0000313" key="1">
    <source>
        <dbReference type="EMBL" id="MBY8882275.1"/>
    </source>
</evidence>
<dbReference type="Proteomes" id="UP000778578">
    <property type="component" value="Unassembled WGS sequence"/>
</dbReference>
<name>A0ABS7QGH7_9ACTN</name>
<protein>
    <submittedName>
        <fullName evidence="1">Uncharacterized protein</fullName>
    </submittedName>
</protein>
<keyword evidence="2" id="KW-1185">Reference proteome</keyword>
<sequence length="98" mass="10166">MAHALHVPGAAGAGLARGAYCGECGGPVDALLTVAGTEWDGPTDSWRPVECGETAEEPPGRPHGSLHAPTMVTIGRGYSLQFYTCVGTPTHPPRIIMQ</sequence>